<comment type="caution">
    <text evidence="1">The sequence shown here is derived from an EMBL/GenBank/DDBJ whole genome shotgun (WGS) entry which is preliminary data.</text>
</comment>
<sequence>MLESQSNTVNLLQLSVPQVPLFLHPFGAPPSEVEQLLQAII</sequence>
<evidence type="ECO:0000313" key="1">
    <source>
        <dbReference type="EMBL" id="ESU26134.1"/>
    </source>
</evidence>
<organism evidence="1 2">
    <name type="scientific">Flavobacterium saliperosum S13</name>
    <dbReference type="NCBI Taxonomy" id="1341155"/>
    <lineage>
        <taxon>Bacteria</taxon>
        <taxon>Pseudomonadati</taxon>
        <taxon>Bacteroidota</taxon>
        <taxon>Flavobacteriia</taxon>
        <taxon>Flavobacteriales</taxon>
        <taxon>Flavobacteriaceae</taxon>
        <taxon>Flavobacterium</taxon>
    </lineage>
</organism>
<protein>
    <submittedName>
        <fullName evidence="1">Uncharacterized protein</fullName>
    </submittedName>
</protein>
<reference evidence="1 2" key="1">
    <citation type="submission" date="2013-08" db="EMBL/GenBank/DDBJ databases">
        <title>Flavobacterium saliperosum type strain genome sequencing.</title>
        <authorList>
            <person name="Lee K."/>
            <person name="Yi H."/>
            <person name="Park S."/>
            <person name="Chun J."/>
        </authorList>
    </citation>
    <scope>NUCLEOTIDE SEQUENCE [LARGE SCALE GENOMIC DNA]</scope>
    <source>
        <strain evidence="1 2">S13</strain>
    </source>
</reference>
<evidence type="ECO:0000313" key="2">
    <source>
        <dbReference type="Proteomes" id="UP000018234"/>
    </source>
</evidence>
<gene>
    <name evidence="1" type="ORF">FSS13T_11210</name>
</gene>
<proteinExistence type="predicted"/>
<accession>A0ABN0QHM3</accession>
<dbReference type="Proteomes" id="UP000018234">
    <property type="component" value="Unassembled WGS sequence"/>
</dbReference>
<dbReference type="EMBL" id="AVFO01000022">
    <property type="protein sequence ID" value="ESU26134.1"/>
    <property type="molecule type" value="Genomic_DNA"/>
</dbReference>
<keyword evidence="2" id="KW-1185">Reference proteome</keyword>
<name>A0ABN0QHM3_9FLAO</name>